<evidence type="ECO:0000256" key="19">
    <source>
        <dbReference type="SAM" id="Phobius"/>
    </source>
</evidence>
<feature type="transmembrane region" description="Helical" evidence="19">
    <location>
        <begin position="122"/>
        <end position="142"/>
    </location>
</feature>
<keyword evidence="22" id="KW-1185">Reference proteome</keyword>
<keyword evidence="9" id="KW-0675">Receptor</keyword>
<evidence type="ECO:0000256" key="13">
    <source>
        <dbReference type="ARBA" id="ARBA00045087"/>
    </source>
</evidence>
<evidence type="ECO:0000256" key="5">
    <source>
        <dbReference type="ARBA" id="ARBA00022692"/>
    </source>
</evidence>
<feature type="transmembrane region" description="Helical" evidence="19">
    <location>
        <begin position="307"/>
        <end position="325"/>
    </location>
</feature>
<dbReference type="GO" id="GO:0031966">
    <property type="term" value="C:mitochondrial membrane"/>
    <property type="evidence" value="ECO:0007669"/>
    <property type="project" value="UniProtKB-ARBA"/>
</dbReference>
<dbReference type="InterPro" id="IPR049680">
    <property type="entry name" value="FLVCR1-2_SLC49-like"/>
</dbReference>
<evidence type="ECO:0000256" key="14">
    <source>
        <dbReference type="ARBA" id="ARBA00046338"/>
    </source>
</evidence>
<keyword evidence="6 19" id="KW-1133">Transmembrane helix</keyword>
<evidence type="ECO:0000256" key="16">
    <source>
        <dbReference type="ARBA" id="ARBA00068050"/>
    </source>
</evidence>
<keyword evidence="5 19" id="KW-0812">Transmembrane</keyword>
<feature type="transmembrane region" description="Helical" evidence="19">
    <location>
        <begin position="345"/>
        <end position="367"/>
    </location>
</feature>
<keyword evidence="2" id="KW-0813">Transport</keyword>
<feature type="transmembrane region" description="Helical" evidence="19">
    <location>
        <begin position="374"/>
        <end position="392"/>
    </location>
</feature>
<feature type="transmembrane region" description="Helical" evidence="19">
    <location>
        <begin position="208"/>
        <end position="230"/>
    </location>
</feature>
<dbReference type="GO" id="GO:0020037">
    <property type="term" value="F:heme binding"/>
    <property type="evidence" value="ECO:0007669"/>
    <property type="project" value="TreeGrafter"/>
</dbReference>
<dbReference type="InterPro" id="IPR011701">
    <property type="entry name" value="MFS"/>
</dbReference>
<evidence type="ECO:0000256" key="9">
    <source>
        <dbReference type="ARBA" id="ARBA00023170"/>
    </source>
</evidence>
<feature type="transmembrane region" description="Helical" evidence="19">
    <location>
        <begin position="250"/>
        <end position="270"/>
    </location>
</feature>
<gene>
    <name evidence="21" type="ORF">R3I93_012067</name>
</gene>
<evidence type="ECO:0000256" key="2">
    <source>
        <dbReference type="ARBA" id="ARBA00022448"/>
    </source>
</evidence>
<dbReference type="InterPro" id="IPR036259">
    <property type="entry name" value="MFS_trans_sf"/>
</dbReference>
<comment type="caution">
    <text evidence="21">The sequence shown here is derived from an EMBL/GenBank/DDBJ whole genome shotgun (WGS) entry which is preliminary data.</text>
</comment>
<dbReference type="Pfam" id="PF07690">
    <property type="entry name" value="MFS_1"/>
    <property type="match status" value="1"/>
</dbReference>
<dbReference type="GO" id="GO:0006783">
    <property type="term" value="P:heme biosynthetic process"/>
    <property type="evidence" value="ECO:0007669"/>
    <property type="project" value="UniProtKB-ARBA"/>
</dbReference>
<evidence type="ECO:0000256" key="18">
    <source>
        <dbReference type="SAM" id="MobiDB-lite"/>
    </source>
</evidence>
<evidence type="ECO:0000256" key="12">
    <source>
        <dbReference type="ARBA" id="ARBA00036811"/>
    </source>
</evidence>
<feature type="transmembrane region" description="Helical" evidence="19">
    <location>
        <begin position="468"/>
        <end position="485"/>
    </location>
</feature>
<feature type="transmembrane region" description="Helical" evidence="19">
    <location>
        <begin position="149"/>
        <end position="167"/>
    </location>
</feature>
<keyword evidence="3" id="KW-1003">Cell membrane</keyword>
<evidence type="ECO:0000313" key="21">
    <source>
        <dbReference type="EMBL" id="KAK7151008.1"/>
    </source>
</evidence>
<comment type="catalytic activity">
    <reaction evidence="11">
        <text>heme b(in) = heme b(out)</text>
        <dbReference type="Rhea" id="RHEA:75443"/>
        <dbReference type="ChEBI" id="CHEBI:60344"/>
    </reaction>
</comment>
<keyword evidence="8 19" id="KW-0472">Membrane</keyword>
<dbReference type="Proteomes" id="UP001364617">
    <property type="component" value="Unassembled WGS sequence"/>
</dbReference>
<evidence type="ECO:0000256" key="3">
    <source>
        <dbReference type="ARBA" id="ARBA00022475"/>
    </source>
</evidence>
<organism evidence="21 22">
    <name type="scientific">Phoxinus phoxinus</name>
    <name type="common">Eurasian minnow</name>
    <dbReference type="NCBI Taxonomy" id="58324"/>
    <lineage>
        <taxon>Eukaryota</taxon>
        <taxon>Metazoa</taxon>
        <taxon>Chordata</taxon>
        <taxon>Craniata</taxon>
        <taxon>Vertebrata</taxon>
        <taxon>Euteleostomi</taxon>
        <taxon>Actinopterygii</taxon>
        <taxon>Neopterygii</taxon>
        <taxon>Teleostei</taxon>
        <taxon>Ostariophysi</taxon>
        <taxon>Cypriniformes</taxon>
        <taxon>Leuciscidae</taxon>
        <taxon>Phoxininae</taxon>
        <taxon>Phoxinus</taxon>
    </lineage>
</organism>
<dbReference type="PROSITE" id="PS50850">
    <property type="entry name" value="MFS"/>
    <property type="match status" value="1"/>
</dbReference>
<protein>
    <recommendedName>
        <fullName evidence="16">Choline/ethanolamine transporter FLVCR1</fullName>
    </recommendedName>
    <alternativeName>
        <fullName evidence="17">Heme transporter FLVCR1</fullName>
    </alternativeName>
</protein>
<evidence type="ECO:0000259" key="20">
    <source>
        <dbReference type="PROSITE" id="PS50850"/>
    </source>
</evidence>
<feature type="transmembrane region" description="Helical" evidence="19">
    <location>
        <begin position="398"/>
        <end position="417"/>
    </location>
</feature>
<dbReference type="SUPFAM" id="SSF103473">
    <property type="entry name" value="MFS general substrate transporter"/>
    <property type="match status" value="1"/>
</dbReference>
<comment type="subcellular location">
    <subcellularLocation>
        <location evidence="1">Cell membrane</location>
        <topology evidence="1">Multi-pass membrane protein</topology>
    </subcellularLocation>
</comment>
<comment type="catalytic activity">
    <reaction evidence="13">
        <text>ethanolamine(in) = ethanolamine(out)</text>
        <dbReference type="Rhea" id="RHEA:32747"/>
        <dbReference type="ChEBI" id="CHEBI:57603"/>
    </reaction>
</comment>
<evidence type="ECO:0000256" key="4">
    <source>
        <dbReference type="ARBA" id="ARBA00022553"/>
    </source>
</evidence>
<dbReference type="Gene3D" id="1.20.1250.20">
    <property type="entry name" value="MFS general substrate transporter like domains"/>
    <property type="match status" value="2"/>
</dbReference>
<accession>A0AAN9H407</accession>
<dbReference type="GO" id="GO:0015232">
    <property type="term" value="F:heme transmembrane transporter activity"/>
    <property type="evidence" value="ECO:0007669"/>
    <property type="project" value="TreeGrafter"/>
</dbReference>
<feature type="transmembrane region" description="Helical" evidence="19">
    <location>
        <begin position="438"/>
        <end position="456"/>
    </location>
</feature>
<dbReference type="InterPro" id="IPR020846">
    <property type="entry name" value="MFS_dom"/>
</dbReference>
<feature type="compositionally biased region" description="Polar residues" evidence="18">
    <location>
        <begin position="521"/>
        <end position="531"/>
    </location>
</feature>
<proteinExistence type="inferred from homology"/>
<sequence>MVAGEFLPEQHVLPDSTLDGIVTEANTDDDSGYKELSNGSVHIILDPKVLEQELPPPDEKEAMLPGEHNNDALETRLYWRRFAVLAVFSLYSLVNAFQWIQYSIITNIFMEYYEVSSIMIDGLSVVYMVAYVPLIFPATWLLDKKGLRMTALLGAGLNALGAWVKCASVGPNLFWVTMTAQIICSVAQVFILGLPSRIASVWFGPKEVSTACATAVLGNQLGVAIGFLLPPVLVPNTPDDKDLMGHNISIMFYGTAGVSTLLFLLTIFVIRDRPQLPPSKAQAVLSTGPAEDYSYKRSIINLFRSKPFILLLISYGIMTGSFYSVSTLLNQMIITYYPGEELNTGRIGLTLVVAGMFGSILCGVWLDRTKTYKLTTLIVYVLSFIGMVVFTFTLNTGYLLVIFFTAGALGFFMTGYLPIGFEFGVEITYPESEGTSSGLLNAFAQVFGIIFTLIQGKLTTDYGPLSGNIFLCAWILLGIVLTALIKSDLKRNDVNVGNTNKGQAVPTELPSDKASSDVKLDSSSLPHETSI</sequence>
<dbReference type="GO" id="GO:0043249">
    <property type="term" value="P:erythrocyte maturation"/>
    <property type="evidence" value="ECO:0007669"/>
    <property type="project" value="UniProtKB-KW"/>
</dbReference>
<feature type="transmembrane region" description="Helical" evidence="19">
    <location>
        <begin position="82"/>
        <end position="102"/>
    </location>
</feature>
<evidence type="ECO:0000256" key="6">
    <source>
        <dbReference type="ARBA" id="ARBA00022989"/>
    </source>
</evidence>
<evidence type="ECO:0000256" key="17">
    <source>
        <dbReference type="ARBA" id="ARBA00080886"/>
    </source>
</evidence>
<evidence type="ECO:0000256" key="7">
    <source>
        <dbReference type="ARBA" id="ARBA00023057"/>
    </source>
</evidence>
<feature type="region of interest" description="Disordered" evidence="18">
    <location>
        <begin position="500"/>
        <end position="531"/>
    </location>
</feature>
<dbReference type="PANTHER" id="PTHR10924">
    <property type="entry name" value="MAJOR FACILITATOR SUPERFAMILY PROTEIN-RELATED"/>
    <property type="match status" value="1"/>
</dbReference>
<evidence type="ECO:0000256" key="8">
    <source>
        <dbReference type="ARBA" id="ARBA00023136"/>
    </source>
</evidence>
<dbReference type="GO" id="GO:0006839">
    <property type="term" value="P:mitochondrial transport"/>
    <property type="evidence" value="ECO:0007669"/>
    <property type="project" value="TreeGrafter"/>
</dbReference>
<evidence type="ECO:0000256" key="1">
    <source>
        <dbReference type="ARBA" id="ARBA00004651"/>
    </source>
</evidence>
<evidence type="ECO:0000256" key="15">
    <source>
        <dbReference type="ARBA" id="ARBA00060240"/>
    </source>
</evidence>
<keyword evidence="10" id="KW-0325">Glycoprotein</keyword>
<keyword evidence="7" id="KW-0265">Erythrocyte maturation</keyword>
<feature type="domain" description="Major facilitator superfamily (MFS) profile" evidence="20">
    <location>
        <begin position="84"/>
        <end position="490"/>
    </location>
</feature>
<keyword evidence="4" id="KW-0597">Phosphoprotein</keyword>
<feature type="transmembrane region" description="Helical" evidence="19">
    <location>
        <begin position="173"/>
        <end position="196"/>
    </location>
</feature>
<reference evidence="21 22" key="1">
    <citation type="submission" date="2024-02" db="EMBL/GenBank/DDBJ databases">
        <title>Chromosome-level genome assembly of the Eurasian Minnow (Phoxinus phoxinus).</title>
        <authorList>
            <person name="Oriowo T.O."/>
            <person name="Martin S."/>
            <person name="Stange M."/>
            <person name="Chrysostomakis Y."/>
            <person name="Brown T."/>
            <person name="Winkler S."/>
            <person name="Kukowka S."/>
            <person name="Myers E.W."/>
            <person name="Bohne A."/>
        </authorList>
    </citation>
    <scope>NUCLEOTIDE SEQUENCE [LARGE SCALE GENOMIC DNA]</scope>
    <source>
        <strain evidence="21">ZFMK-TIS-60720</strain>
        <tissue evidence="21">Whole Organism</tissue>
    </source>
</reference>
<evidence type="ECO:0000313" key="22">
    <source>
        <dbReference type="Proteomes" id="UP001364617"/>
    </source>
</evidence>
<dbReference type="FunFam" id="1.20.1250.20:FF:000184">
    <property type="entry name" value="Feline leukemia virus subgroup C receptor-related protein 1"/>
    <property type="match status" value="1"/>
</dbReference>
<dbReference type="EMBL" id="JAYKXH010000012">
    <property type="protein sequence ID" value="KAK7151008.1"/>
    <property type="molecule type" value="Genomic_DNA"/>
</dbReference>
<dbReference type="AlphaFoldDB" id="A0AAN9H407"/>
<dbReference type="GO" id="GO:0097037">
    <property type="term" value="P:heme export"/>
    <property type="evidence" value="ECO:0007669"/>
    <property type="project" value="TreeGrafter"/>
</dbReference>
<name>A0AAN9H407_9TELE</name>
<evidence type="ECO:0000256" key="11">
    <source>
        <dbReference type="ARBA" id="ARBA00035075"/>
    </source>
</evidence>
<comment type="function">
    <text evidence="15">Uniporter that mediates the transport of extracellular choline and ethanolamine into cells, thereby playing a key role in phospholipid biosynthesis. Choline and ethanolamine are the precursors of phosphatidylcholine and phosphatidylethanolamine, respectively, the two most abundant phospholipids. Transport is not coupled with proton transport and is exclusively driven by the choline (or ethanolamine) gradient across the plasma membrane. Also acts as a heme b transporter that mediates heme efflux from the cytoplasm to the extracellular compartment.</text>
</comment>
<dbReference type="CDD" id="cd17455">
    <property type="entry name" value="MFS_FLVCR1"/>
    <property type="match status" value="1"/>
</dbReference>
<dbReference type="GO" id="GO:0005886">
    <property type="term" value="C:plasma membrane"/>
    <property type="evidence" value="ECO:0007669"/>
    <property type="project" value="UniProtKB-SubCell"/>
</dbReference>
<comment type="similarity">
    <text evidence="14">Belongs to the major facilitator superfamily. Feline leukemia virus subgroup C receptor (TC 2.A.1.28.1) family.</text>
</comment>
<dbReference type="PANTHER" id="PTHR10924:SF2">
    <property type="entry name" value="HEME TRANSPORTER FLVCR1"/>
    <property type="match status" value="1"/>
</dbReference>
<feature type="compositionally biased region" description="Basic and acidic residues" evidence="18">
    <location>
        <begin position="510"/>
        <end position="520"/>
    </location>
</feature>
<evidence type="ECO:0000256" key="10">
    <source>
        <dbReference type="ARBA" id="ARBA00023180"/>
    </source>
</evidence>
<comment type="catalytic activity">
    <reaction evidence="12">
        <text>choline(out) = choline(in)</text>
        <dbReference type="Rhea" id="RHEA:32751"/>
        <dbReference type="ChEBI" id="CHEBI:15354"/>
    </reaction>
</comment>